<evidence type="ECO:0000313" key="2">
    <source>
        <dbReference type="EMBL" id="QIB32306.1"/>
    </source>
</evidence>
<protein>
    <submittedName>
        <fullName evidence="2">Uncharacterized protein</fullName>
    </submittedName>
</protein>
<keyword evidence="1" id="KW-0732">Signal</keyword>
<accession>A0A6P1YHW3</accession>
<dbReference type="AlphaFoldDB" id="A0A6P1YHW3"/>
<feature type="signal peptide" evidence="1">
    <location>
        <begin position="1"/>
        <end position="29"/>
    </location>
</feature>
<keyword evidence="3" id="KW-1185">Reference proteome</keyword>
<organism evidence="2 3">
    <name type="scientific">Ancylobacter pratisalsi</name>
    <dbReference type="NCBI Taxonomy" id="1745854"/>
    <lineage>
        <taxon>Bacteria</taxon>
        <taxon>Pseudomonadati</taxon>
        <taxon>Pseudomonadota</taxon>
        <taxon>Alphaproteobacteria</taxon>
        <taxon>Hyphomicrobiales</taxon>
        <taxon>Xanthobacteraceae</taxon>
        <taxon>Ancylobacter</taxon>
    </lineage>
</organism>
<dbReference type="RefSeq" id="WP_163073251.1">
    <property type="nucleotide sequence ID" value="NZ_CP048630.1"/>
</dbReference>
<dbReference type="KEGG" id="apra:G3A50_00245"/>
<gene>
    <name evidence="2" type="ORF">G3A50_00245</name>
</gene>
<dbReference type="EMBL" id="CP048630">
    <property type="protein sequence ID" value="QIB32306.1"/>
    <property type="molecule type" value="Genomic_DNA"/>
</dbReference>
<reference evidence="2 3" key="1">
    <citation type="submission" date="2020-02" db="EMBL/GenBank/DDBJ databases">
        <authorList>
            <person name="Li G."/>
        </authorList>
    </citation>
    <scope>NUCLEOTIDE SEQUENCE [LARGE SCALE GENOMIC DNA]</scope>
    <source>
        <strain evidence="2 3">DSM 102029</strain>
    </source>
</reference>
<feature type="chain" id="PRO_5026724004" evidence="1">
    <location>
        <begin position="30"/>
        <end position="100"/>
    </location>
</feature>
<proteinExistence type="predicted"/>
<dbReference type="Proteomes" id="UP000464751">
    <property type="component" value="Chromosome"/>
</dbReference>
<evidence type="ECO:0000313" key="3">
    <source>
        <dbReference type="Proteomes" id="UP000464751"/>
    </source>
</evidence>
<evidence type="ECO:0000256" key="1">
    <source>
        <dbReference type="SAM" id="SignalP"/>
    </source>
</evidence>
<name>A0A6P1YHW3_9HYPH</name>
<sequence>MTFFSLATTRAFAAAAFVGALMLAAPAYADKAAGDACAGALSPDGQMIYAAAVGAVSGGAEVRGTVTDAAKSLVMSGKIARGDARSNAEAAGACLAKARP</sequence>